<keyword evidence="17" id="KW-0325">Glycoprotein</keyword>
<evidence type="ECO:0000256" key="19">
    <source>
        <dbReference type="ARBA" id="ARBA00047847"/>
    </source>
</evidence>
<dbReference type="GO" id="GO:0015012">
    <property type="term" value="P:heparan sulfate proteoglycan biosynthetic process"/>
    <property type="evidence" value="ECO:0007669"/>
    <property type="project" value="TreeGrafter"/>
</dbReference>
<dbReference type="GO" id="GO:0000139">
    <property type="term" value="C:Golgi membrane"/>
    <property type="evidence" value="ECO:0007669"/>
    <property type="project" value="UniProtKB-SubCell"/>
</dbReference>
<accession>A0A914BWW0</accession>
<keyword evidence="9" id="KW-0812">Transmembrane</keyword>
<evidence type="ECO:0000256" key="3">
    <source>
        <dbReference type="ARBA" id="ARBA00004840"/>
    </source>
</evidence>
<evidence type="ECO:0000256" key="11">
    <source>
        <dbReference type="ARBA" id="ARBA00022824"/>
    </source>
</evidence>
<evidence type="ECO:0000313" key="21">
    <source>
        <dbReference type="Proteomes" id="UP000887540"/>
    </source>
</evidence>
<evidence type="ECO:0000256" key="8">
    <source>
        <dbReference type="ARBA" id="ARBA00022679"/>
    </source>
</evidence>
<dbReference type="PANTHER" id="PTHR46025">
    <property type="entry name" value="XYLOSYLTRANSFERASE OXT"/>
    <property type="match status" value="1"/>
</dbReference>
<dbReference type="GO" id="GO:0005789">
    <property type="term" value="C:endoplasmic reticulum membrane"/>
    <property type="evidence" value="ECO:0007669"/>
    <property type="project" value="UniProtKB-SubCell"/>
</dbReference>
<feature type="domain" description="WSC" evidence="20">
    <location>
        <begin position="40"/>
        <end position="137"/>
    </location>
</feature>
<keyword evidence="13" id="KW-1133">Transmembrane helix</keyword>
<dbReference type="Pfam" id="PF02485">
    <property type="entry name" value="Branch"/>
    <property type="match status" value="1"/>
</dbReference>
<keyword evidence="21" id="KW-1185">Reference proteome</keyword>
<evidence type="ECO:0000256" key="15">
    <source>
        <dbReference type="ARBA" id="ARBA00023136"/>
    </source>
</evidence>
<reference evidence="22" key="1">
    <citation type="submission" date="2022-11" db="UniProtKB">
        <authorList>
            <consortium name="WormBaseParasite"/>
        </authorList>
    </citation>
    <scope>IDENTIFICATION</scope>
</reference>
<dbReference type="GO" id="GO:0030158">
    <property type="term" value="F:protein xylosyltransferase activity"/>
    <property type="evidence" value="ECO:0007669"/>
    <property type="project" value="UniProtKB-EC"/>
</dbReference>
<dbReference type="AlphaFoldDB" id="A0A914BWW0"/>
<evidence type="ECO:0000256" key="14">
    <source>
        <dbReference type="ARBA" id="ARBA00023034"/>
    </source>
</evidence>
<comment type="pathway">
    <text evidence="3">Glycan metabolism; chondroitin sulfate biosynthesis.</text>
</comment>
<comment type="similarity">
    <text evidence="5">Belongs to the glycosyltransferase 14 family. XylT subfamily.</text>
</comment>
<keyword evidence="16" id="KW-1015">Disulfide bond</keyword>
<dbReference type="GO" id="GO:0050650">
    <property type="term" value="P:chondroitin sulfate proteoglycan biosynthetic process"/>
    <property type="evidence" value="ECO:0007669"/>
    <property type="project" value="TreeGrafter"/>
</dbReference>
<keyword evidence="11" id="KW-0256">Endoplasmic reticulum</keyword>
<dbReference type="PANTHER" id="PTHR46025:SF3">
    <property type="entry name" value="XYLOSYLTRANSFERASE OXT"/>
    <property type="match status" value="1"/>
</dbReference>
<comment type="subcellular location">
    <subcellularLocation>
        <location evidence="2">Endoplasmic reticulum membrane</location>
        <topology evidence="2">Single-pass type II membrane protein</topology>
    </subcellularLocation>
    <subcellularLocation>
        <location evidence="1">Golgi apparatus membrane</location>
        <topology evidence="1">Single-pass type II membrane protein</topology>
    </subcellularLocation>
</comment>
<evidence type="ECO:0000256" key="12">
    <source>
        <dbReference type="ARBA" id="ARBA00022968"/>
    </source>
</evidence>
<keyword evidence="14" id="KW-0333">Golgi apparatus</keyword>
<proteinExistence type="inferred from homology"/>
<evidence type="ECO:0000256" key="6">
    <source>
        <dbReference type="ARBA" id="ARBA00011972"/>
    </source>
</evidence>
<dbReference type="PROSITE" id="PS51212">
    <property type="entry name" value="WSC"/>
    <property type="match status" value="1"/>
</dbReference>
<evidence type="ECO:0000256" key="16">
    <source>
        <dbReference type="ARBA" id="ARBA00023157"/>
    </source>
</evidence>
<comment type="catalytic activity">
    <reaction evidence="19">
        <text>UDP-alpha-D-xylose + L-seryl-[protein] = 3-O-(beta-D-xylosyl)-L-seryl-[protein] + UDP + H(+)</text>
        <dbReference type="Rhea" id="RHEA:50192"/>
        <dbReference type="Rhea" id="RHEA-COMP:9863"/>
        <dbReference type="Rhea" id="RHEA-COMP:12567"/>
        <dbReference type="ChEBI" id="CHEBI:15378"/>
        <dbReference type="ChEBI" id="CHEBI:29999"/>
        <dbReference type="ChEBI" id="CHEBI:57632"/>
        <dbReference type="ChEBI" id="CHEBI:58223"/>
        <dbReference type="ChEBI" id="CHEBI:132085"/>
        <dbReference type="EC" id="2.4.2.26"/>
    </reaction>
</comment>
<dbReference type="InterPro" id="IPR002889">
    <property type="entry name" value="WSC_carb-bd"/>
</dbReference>
<keyword evidence="15" id="KW-0472">Membrane</keyword>
<evidence type="ECO:0000256" key="18">
    <source>
        <dbReference type="ARBA" id="ARBA00042865"/>
    </source>
</evidence>
<dbReference type="Pfam" id="PF01822">
    <property type="entry name" value="WSC"/>
    <property type="match status" value="1"/>
</dbReference>
<evidence type="ECO:0000256" key="4">
    <source>
        <dbReference type="ARBA" id="ARBA00005093"/>
    </source>
</evidence>
<sequence>MKTQECRQNLSNLYCSIDSSFGFPVHSIENRCPSFDISIRGAFVGCFNDEANDRFLTGFKFKFTSENSPSYCVQACLRAGFQYSGVEYTYECFCGDAQDLDYERKAEHENLCQKYRCPGDNSTFCGGYNAISVYSTGILGKKKPTIEYLPLLESLSYQTVKILFLFQLNGRNLRQIKRVLRMLYNPKHLYYFHVDSRQDYMFRELEKLIEDFHSKGITNIHLSTKRYATIWGGTSLLDMFLDVIRTTIGMKEFSKWDYIVNLSETDMPVLSLEELEHNLASHMGKSFLSSHGYNTAMFIRKQGFNYFFFECENRMWRIKNRNNFPQDLRIDGGSDWVIVHRDLANFAISEEDVYVGQMRELFSTILLPLEGFFHTLALNSEFCDRILYKNLRLTNWKRKQGCRCSMLKDVVDWCGCSPIVLKMKEDDIGLEKAKKKTFFFARKFESIIDVDAVAQAERQVLRFRPNLMVSSSPVFNSTWLNFYDREIDSTHPKKMLIEHWSNILFDEWISSQSSKVHKCPFEKPLEIHAYKEFSTAPIQLILTIEDRCGNIYELLVERKQDVKIFEDAQVKDYHLISVEFGVNLDLKEEIFRDYTGLLDTSGTATIIWHWYHNKTPLDQKPNTTSPHVNIHWFNPRGRMVRNDPINPYDSINYAQLASLNLEDLQQFKEDVSPGIWKANLVSESEEGQKLLAEITFSVFPDLTEILPYSEERVTNPLVKRSYKLLDVCTRTFLQSHIRVCETSVLWSTVYPDAKSDFVVGNRRYI</sequence>
<dbReference type="InterPro" id="IPR043538">
    <property type="entry name" value="XYLT"/>
</dbReference>
<protein>
    <recommendedName>
        <fullName evidence="6">protein xylosyltransferase</fullName>
        <ecNumber evidence="6">2.4.2.26</ecNumber>
    </recommendedName>
    <alternativeName>
        <fullName evidence="18">Peptide O-xylosyltransferase</fullName>
    </alternativeName>
</protein>
<evidence type="ECO:0000256" key="5">
    <source>
        <dbReference type="ARBA" id="ARBA00010195"/>
    </source>
</evidence>
<keyword evidence="12" id="KW-0735">Signal-anchor</keyword>
<keyword evidence="8" id="KW-0808">Transferase</keyword>
<dbReference type="WBParaSite" id="ACRNAN_Path_1170.g4534.t1">
    <property type="protein sequence ID" value="ACRNAN_Path_1170.g4534.t1"/>
    <property type="gene ID" value="ACRNAN_Path_1170.g4534"/>
</dbReference>
<dbReference type="InterPro" id="IPR003406">
    <property type="entry name" value="Glyco_trans_14"/>
</dbReference>
<keyword evidence="10" id="KW-0479">Metal-binding</keyword>
<evidence type="ECO:0000256" key="13">
    <source>
        <dbReference type="ARBA" id="ARBA00022989"/>
    </source>
</evidence>
<evidence type="ECO:0000256" key="10">
    <source>
        <dbReference type="ARBA" id="ARBA00022723"/>
    </source>
</evidence>
<dbReference type="EC" id="2.4.2.26" evidence="6"/>
<dbReference type="GO" id="GO:0046872">
    <property type="term" value="F:metal ion binding"/>
    <property type="evidence" value="ECO:0007669"/>
    <property type="project" value="UniProtKB-KW"/>
</dbReference>
<evidence type="ECO:0000313" key="22">
    <source>
        <dbReference type="WBParaSite" id="ACRNAN_Path_1170.g4534.t1"/>
    </source>
</evidence>
<evidence type="ECO:0000256" key="1">
    <source>
        <dbReference type="ARBA" id="ARBA00004323"/>
    </source>
</evidence>
<evidence type="ECO:0000256" key="17">
    <source>
        <dbReference type="ARBA" id="ARBA00023180"/>
    </source>
</evidence>
<evidence type="ECO:0000256" key="7">
    <source>
        <dbReference type="ARBA" id="ARBA00022676"/>
    </source>
</evidence>
<evidence type="ECO:0000256" key="2">
    <source>
        <dbReference type="ARBA" id="ARBA00004648"/>
    </source>
</evidence>
<comment type="pathway">
    <text evidence="4">Glycan metabolism; heparan sulfate biosynthesis.</text>
</comment>
<evidence type="ECO:0000259" key="20">
    <source>
        <dbReference type="PROSITE" id="PS51212"/>
    </source>
</evidence>
<evidence type="ECO:0000256" key="9">
    <source>
        <dbReference type="ARBA" id="ARBA00022692"/>
    </source>
</evidence>
<dbReference type="InterPro" id="IPR024448">
    <property type="entry name" value="XylT_C"/>
</dbReference>
<name>A0A914BWW0_9BILA</name>
<keyword evidence="7" id="KW-0328">Glycosyltransferase</keyword>
<organism evidence="21 22">
    <name type="scientific">Acrobeloides nanus</name>
    <dbReference type="NCBI Taxonomy" id="290746"/>
    <lineage>
        <taxon>Eukaryota</taxon>
        <taxon>Metazoa</taxon>
        <taxon>Ecdysozoa</taxon>
        <taxon>Nematoda</taxon>
        <taxon>Chromadorea</taxon>
        <taxon>Rhabditida</taxon>
        <taxon>Tylenchina</taxon>
        <taxon>Cephalobomorpha</taxon>
        <taxon>Cephaloboidea</taxon>
        <taxon>Cephalobidae</taxon>
        <taxon>Acrobeloides</taxon>
    </lineage>
</organism>
<dbReference type="Proteomes" id="UP000887540">
    <property type="component" value="Unplaced"/>
</dbReference>
<dbReference type="Pfam" id="PF12529">
    <property type="entry name" value="Xylo_C"/>
    <property type="match status" value="1"/>
</dbReference>
<dbReference type="SMART" id="SM00321">
    <property type="entry name" value="WSC"/>
    <property type="match status" value="1"/>
</dbReference>